<reference evidence="2" key="1">
    <citation type="journal article" date="2022" name="Mol. Ecol. Resour.">
        <title>The genomes of chicory, endive, great burdock and yacon provide insights into Asteraceae palaeo-polyploidization history and plant inulin production.</title>
        <authorList>
            <person name="Fan W."/>
            <person name="Wang S."/>
            <person name="Wang H."/>
            <person name="Wang A."/>
            <person name="Jiang F."/>
            <person name="Liu H."/>
            <person name="Zhao H."/>
            <person name="Xu D."/>
            <person name="Zhang Y."/>
        </authorList>
    </citation>
    <scope>NUCLEOTIDE SEQUENCE [LARGE SCALE GENOMIC DNA]</scope>
    <source>
        <strain evidence="2">cv. Yunnan</strain>
    </source>
</reference>
<comment type="caution">
    <text evidence="1">The sequence shown here is derived from an EMBL/GenBank/DDBJ whole genome shotgun (WGS) entry which is preliminary data.</text>
</comment>
<dbReference type="Proteomes" id="UP001056120">
    <property type="component" value="Linkage Group LG24"/>
</dbReference>
<keyword evidence="2" id="KW-1185">Reference proteome</keyword>
<organism evidence="1 2">
    <name type="scientific">Smallanthus sonchifolius</name>
    <dbReference type="NCBI Taxonomy" id="185202"/>
    <lineage>
        <taxon>Eukaryota</taxon>
        <taxon>Viridiplantae</taxon>
        <taxon>Streptophyta</taxon>
        <taxon>Embryophyta</taxon>
        <taxon>Tracheophyta</taxon>
        <taxon>Spermatophyta</taxon>
        <taxon>Magnoliopsida</taxon>
        <taxon>eudicotyledons</taxon>
        <taxon>Gunneridae</taxon>
        <taxon>Pentapetalae</taxon>
        <taxon>asterids</taxon>
        <taxon>campanulids</taxon>
        <taxon>Asterales</taxon>
        <taxon>Asteraceae</taxon>
        <taxon>Asteroideae</taxon>
        <taxon>Heliantheae alliance</taxon>
        <taxon>Millerieae</taxon>
        <taxon>Smallanthus</taxon>
    </lineage>
</organism>
<sequence length="229" mass="26242">MSHSPKSPDSPIEQEPEVPTVPSPEPKRRRMTPIDDTRVYGEPFHVRIRDDTEHWDWYPDMIRSWIREEQVPPPLAADIPTSSSSTSRTLPPLRYPPEQVLAAFVAKMDREIRNMREAAGEITGLLQRGYKTDQRVEKLLNNQGRLNTVQDQLAAAYYELRDQVNVQRLNLEAAEARIEQLEEQLEAANAAEVEQEEEQGEDEEQGDDEEQDEDEDTVSDVTSVDSDDD</sequence>
<protein>
    <submittedName>
        <fullName evidence="1">Uncharacterized protein</fullName>
    </submittedName>
</protein>
<reference evidence="1 2" key="2">
    <citation type="journal article" date="2022" name="Mol. Ecol. Resour.">
        <title>The genomes of chicory, endive, great burdock and yacon provide insights into Asteraceae paleo-polyploidization history and plant inulin production.</title>
        <authorList>
            <person name="Fan W."/>
            <person name="Wang S."/>
            <person name="Wang H."/>
            <person name="Wang A."/>
            <person name="Jiang F."/>
            <person name="Liu H."/>
            <person name="Zhao H."/>
            <person name="Xu D."/>
            <person name="Zhang Y."/>
        </authorList>
    </citation>
    <scope>NUCLEOTIDE SEQUENCE [LARGE SCALE GENOMIC DNA]</scope>
    <source>
        <strain evidence="2">cv. Yunnan</strain>
        <tissue evidence="1">Leaves</tissue>
    </source>
</reference>
<proteinExistence type="predicted"/>
<accession>A0ACB9AV07</accession>
<evidence type="ECO:0000313" key="1">
    <source>
        <dbReference type="EMBL" id="KAI3713781.1"/>
    </source>
</evidence>
<evidence type="ECO:0000313" key="2">
    <source>
        <dbReference type="Proteomes" id="UP001056120"/>
    </source>
</evidence>
<gene>
    <name evidence="1" type="ORF">L1987_72367</name>
</gene>
<name>A0ACB9AV07_9ASTR</name>
<dbReference type="EMBL" id="CM042041">
    <property type="protein sequence ID" value="KAI3713781.1"/>
    <property type="molecule type" value="Genomic_DNA"/>
</dbReference>